<evidence type="ECO:0000313" key="4">
    <source>
        <dbReference type="Proteomes" id="UP000790347"/>
    </source>
</evidence>
<comment type="function">
    <text evidence="1">Essential regulatory subunit of the mitochondrial calcium uniporter complex (uniplex), a complex that mediates calcium uptake into mitochondria.</text>
</comment>
<keyword evidence="1" id="KW-0106">Calcium</keyword>
<proteinExistence type="inferred from homology"/>
<dbReference type="InterPro" id="IPR018782">
    <property type="entry name" value="MCU_reg"/>
</dbReference>
<comment type="caution">
    <text evidence="3">The sequence shown here is derived from an EMBL/GenBank/DDBJ whole genome shotgun (WGS) entry which is preliminary data.</text>
</comment>
<feature type="compositionally biased region" description="Basic and acidic residues" evidence="2">
    <location>
        <begin position="92"/>
        <end position="108"/>
    </location>
</feature>
<dbReference type="GO" id="GO:1990246">
    <property type="term" value="C:uniplex complex"/>
    <property type="evidence" value="ECO:0007669"/>
    <property type="project" value="UniProtKB-UniRule"/>
</dbReference>
<keyword evidence="1" id="KW-0999">Mitochondrion inner membrane</keyword>
<dbReference type="GO" id="GO:0036444">
    <property type="term" value="P:calcium import into the mitochondrion"/>
    <property type="evidence" value="ECO:0007669"/>
    <property type="project" value="UniProtKB-UniRule"/>
</dbReference>
<dbReference type="GO" id="GO:0051560">
    <property type="term" value="P:mitochondrial calcium ion homeostasis"/>
    <property type="evidence" value="ECO:0007669"/>
    <property type="project" value="UniProtKB-UniRule"/>
</dbReference>
<comment type="similarity">
    <text evidence="1">Belongs to the SMDT1/EMRE family.</text>
</comment>
<evidence type="ECO:0000256" key="1">
    <source>
        <dbReference type="RuleBase" id="RU369077"/>
    </source>
</evidence>
<evidence type="ECO:0000256" key="2">
    <source>
        <dbReference type="SAM" id="MobiDB-lite"/>
    </source>
</evidence>
<keyword evidence="1" id="KW-0472">Membrane</keyword>
<keyword evidence="1" id="KW-0812">Transmembrane</keyword>
<comment type="subunit">
    <text evidence="1">Component of the uniplex complex. Interacts (via the transmembrane region) with MCU (via the first transmembrane region); the interaction is direct.</text>
</comment>
<reference evidence="3" key="1">
    <citation type="submission" date="2013-05" db="EMBL/GenBank/DDBJ databases">
        <authorList>
            <person name="Yim A.K.Y."/>
            <person name="Chan T.F."/>
            <person name="Ji K.M."/>
            <person name="Liu X.Y."/>
            <person name="Zhou J.W."/>
            <person name="Li R.Q."/>
            <person name="Yang K.Y."/>
            <person name="Li J."/>
            <person name="Li M."/>
            <person name="Law P.T.W."/>
            <person name="Wu Y.L."/>
            <person name="Cai Z.L."/>
            <person name="Qin H."/>
            <person name="Bao Y."/>
            <person name="Leung R.K.K."/>
            <person name="Ng P.K.S."/>
            <person name="Zou J."/>
            <person name="Zhong X.J."/>
            <person name="Ran P.X."/>
            <person name="Zhong N.S."/>
            <person name="Liu Z.G."/>
            <person name="Tsui S.K.W."/>
        </authorList>
    </citation>
    <scope>NUCLEOTIDE SEQUENCE</scope>
    <source>
        <strain evidence="3">Derf</strain>
        <tissue evidence="3">Whole organism</tissue>
    </source>
</reference>
<dbReference type="Proteomes" id="UP000790347">
    <property type="component" value="Unassembled WGS sequence"/>
</dbReference>
<protein>
    <recommendedName>
        <fullName evidence="1">Essential MCU regulator, mitochondrial</fullName>
    </recommendedName>
    <alternativeName>
        <fullName evidence="1">Single-pass membrane protein with aspartate-rich tail 1, mitochondrial</fullName>
    </alternativeName>
</protein>
<feature type="region of interest" description="Disordered" evidence="2">
    <location>
        <begin position="87"/>
        <end position="108"/>
    </location>
</feature>
<keyword evidence="1" id="KW-1133">Transmembrane helix</keyword>
<organism evidence="3 4">
    <name type="scientific">Dermatophagoides farinae</name>
    <name type="common">American house dust mite</name>
    <dbReference type="NCBI Taxonomy" id="6954"/>
    <lineage>
        <taxon>Eukaryota</taxon>
        <taxon>Metazoa</taxon>
        <taxon>Ecdysozoa</taxon>
        <taxon>Arthropoda</taxon>
        <taxon>Chelicerata</taxon>
        <taxon>Arachnida</taxon>
        <taxon>Acari</taxon>
        <taxon>Acariformes</taxon>
        <taxon>Sarcoptiformes</taxon>
        <taxon>Astigmata</taxon>
        <taxon>Psoroptidia</taxon>
        <taxon>Analgoidea</taxon>
        <taxon>Pyroglyphidae</taxon>
        <taxon>Dermatophagoidinae</taxon>
        <taxon>Dermatophagoides</taxon>
    </lineage>
</organism>
<accession>A0A922L259</accession>
<keyword evidence="1" id="KW-0813">Transport</keyword>
<keyword evidence="1" id="KW-0109">Calcium transport</keyword>
<feature type="transmembrane region" description="Helical" evidence="1">
    <location>
        <begin position="153"/>
        <end position="175"/>
    </location>
</feature>
<dbReference type="Pfam" id="PF10161">
    <property type="entry name" value="DDDD"/>
    <property type="match status" value="1"/>
</dbReference>
<dbReference type="AlphaFoldDB" id="A0A922L259"/>
<reference evidence="3" key="2">
    <citation type="journal article" date="2022" name="Res Sq">
        <title>Comparative Genomics Reveals Insights into the Divergent Evolution of Astigmatic Mites and Household Pest Adaptations.</title>
        <authorList>
            <person name="Xiong Q."/>
            <person name="Wan A.T.-Y."/>
            <person name="Liu X.-Y."/>
            <person name="Fung C.S.-H."/>
            <person name="Xiao X."/>
            <person name="Malainual N."/>
            <person name="Hou J."/>
            <person name="Wang L."/>
            <person name="Wang M."/>
            <person name="Yang K."/>
            <person name="Cui Y."/>
            <person name="Leung E."/>
            <person name="Nong W."/>
            <person name="Shin S.-K."/>
            <person name="Au S."/>
            <person name="Jeong K.Y."/>
            <person name="Chew F.T."/>
            <person name="Hui J."/>
            <person name="Leung T.F."/>
            <person name="Tungtrongchitr A."/>
            <person name="Zhong N."/>
            <person name="Liu Z."/>
            <person name="Tsui S."/>
        </authorList>
    </citation>
    <scope>NUCLEOTIDE SEQUENCE</scope>
    <source>
        <strain evidence="3">Derf</strain>
        <tissue evidence="3">Whole organism</tissue>
    </source>
</reference>
<evidence type="ECO:0000313" key="3">
    <source>
        <dbReference type="EMBL" id="KAH9511612.1"/>
    </source>
</evidence>
<keyword evidence="1" id="KW-0809">Transit peptide</keyword>
<comment type="subcellular location">
    <subcellularLocation>
        <location evidence="1">Mitochondrion inner membrane</location>
        <topology evidence="1">Single-pass membrane protein</topology>
    </subcellularLocation>
</comment>
<dbReference type="EMBL" id="ASGP02000004">
    <property type="protein sequence ID" value="KAH9511612.1"/>
    <property type="molecule type" value="Genomic_DNA"/>
</dbReference>
<keyword evidence="1" id="KW-0496">Mitochondrion</keyword>
<sequence length="193" mass="22856">MMMMMIQRFTYQIHLQQRASLSKIFTTIFHYNNRRPLNFLHYQNHHHHYYHWDRFSFRSIIINGSPNRKRIDNSAINFSMHSFVRKSINDNNDNKNNEQQRQRQRQKDQFIHDHLNSSQDSHGSSATITNTDTLPVMEQDLVSKEPPRERLGIIKAIIIIIAGIYFGAWVAMIGAKLLEDLDIFVQDRDGDDD</sequence>
<keyword evidence="1" id="KW-0406">Ion transport</keyword>
<name>A0A922L259_DERFA</name>
<gene>
    <name evidence="3" type="primary">SMDT1</name>
    <name evidence="3" type="ORF">DERF_010060</name>
</gene>
<keyword evidence="4" id="KW-1185">Reference proteome</keyword>